<dbReference type="RefSeq" id="WP_322855182.1">
    <property type="nucleotide sequence ID" value="NZ_JAYDCJ010000003.1"/>
</dbReference>
<proteinExistence type="predicted"/>
<comment type="caution">
    <text evidence="3">The sequence shown here is derived from an EMBL/GenBank/DDBJ whole genome shotgun (WGS) entry which is preliminary data.</text>
</comment>
<gene>
    <name evidence="3" type="ORF">U5822_08415</name>
</gene>
<protein>
    <submittedName>
        <fullName evidence="3">DUF2796 domain-containing protein</fullName>
    </submittedName>
</protein>
<dbReference type="EMBL" id="JAYDCJ010000003">
    <property type="protein sequence ID" value="MEA1080691.1"/>
    <property type="molecule type" value="Genomic_DNA"/>
</dbReference>
<feature type="signal peptide" evidence="2">
    <location>
        <begin position="1"/>
        <end position="22"/>
    </location>
</feature>
<accession>A0ABU5NY03</accession>
<evidence type="ECO:0000313" key="4">
    <source>
        <dbReference type="Proteomes" id="UP001305746"/>
    </source>
</evidence>
<name>A0ABU5NY03_9GAMM</name>
<evidence type="ECO:0000256" key="2">
    <source>
        <dbReference type="SAM" id="SignalP"/>
    </source>
</evidence>
<keyword evidence="2" id="KW-0732">Signal</keyword>
<dbReference type="Pfam" id="PF10986">
    <property type="entry name" value="ZrgA"/>
    <property type="match status" value="1"/>
</dbReference>
<sequence length="200" mass="21248">MTKNLCTALLVGTTALALPAWAAGPGDNPGAHRHGHAELQVAISGNQVDLLFLSPAHNVFGFEHRARTESERARIQAATNWLETNPLVNTPSGDCTIQDVTIAHQAGNATDGHDEGHHHDQDHDHHDHHDGDHGHAGGHSELEAAQTLTCPSLAEASSLATSLNDQFPELDSLAVAWIFNGQQGAARLGQGENEFELGGR</sequence>
<dbReference type="Proteomes" id="UP001305746">
    <property type="component" value="Unassembled WGS sequence"/>
</dbReference>
<feature type="region of interest" description="Disordered" evidence="1">
    <location>
        <begin position="107"/>
        <end position="139"/>
    </location>
</feature>
<keyword evidence="4" id="KW-1185">Reference proteome</keyword>
<evidence type="ECO:0000256" key="1">
    <source>
        <dbReference type="SAM" id="MobiDB-lite"/>
    </source>
</evidence>
<feature type="chain" id="PRO_5047337784" evidence="2">
    <location>
        <begin position="23"/>
        <end position="200"/>
    </location>
</feature>
<feature type="compositionally biased region" description="Basic and acidic residues" evidence="1">
    <location>
        <begin position="111"/>
        <end position="139"/>
    </location>
</feature>
<reference evidence="3 4" key="1">
    <citation type="submission" date="2023-12" db="EMBL/GenBank/DDBJ databases">
        <title>Marinobacter qingdaonensis sp. nov., isolated from the intertidal sediment of Qingdao, PR China.</title>
        <authorList>
            <person name="Li Y."/>
        </authorList>
    </citation>
    <scope>NUCLEOTIDE SEQUENCE [LARGE SCALE GENOMIC DNA]</scope>
    <source>
        <strain evidence="3 4">ASW11-75</strain>
    </source>
</reference>
<evidence type="ECO:0000313" key="3">
    <source>
        <dbReference type="EMBL" id="MEA1080691.1"/>
    </source>
</evidence>
<dbReference type="InterPro" id="IPR021253">
    <property type="entry name" value="ZrgA-like"/>
</dbReference>
<organism evidence="3 4">
    <name type="scientific">Marinobacter qingdaonensis</name>
    <dbReference type="NCBI Taxonomy" id="3108486"/>
    <lineage>
        <taxon>Bacteria</taxon>
        <taxon>Pseudomonadati</taxon>
        <taxon>Pseudomonadota</taxon>
        <taxon>Gammaproteobacteria</taxon>
        <taxon>Pseudomonadales</taxon>
        <taxon>Marinobacteraceae</taxon>
        <taxon>Marinobacter</taxon>
    </lineage>
</organism>